<evidence type="ECO:0000313" key="1">
    <source>
        <dbReference type="EMBL" id="KAK4134777.1"/>
    </source>
</evidence>
<dbReference type="Proteomes" id="UP001304895">
    <property type="component" value="Unassembled WGS sequence"/>
</dbReference>
<gene>
    <name evidence="1" type="ORF">BT67DRAFT_433634</name>
</gene>
<protein>
    <submittedName>
        <fullName evidence="1">Uncharacterized protein</fullName>
    </submittedName>
</protein>
<reference evidence="1" key="2">
    <citation type="submission" date="2023-05" db="EMBL/GenBank/DDBJ databases">
        <authorList>
            <consortium name="Lawrence Berkeley National Laboratory"/>
            <person name="Steindorff A."/>
            <person name="Hensen N."/>
            <person name="Bonometti L."/>
            <person name="Westerberg I."/>
            <person name="Brannstrom I.O."/>
            <person name="Guillou S."/>
            <person name="Cros-Aarteil S."/>
            <person name="Calhoun S."/>
            <person name="Haridas S."/>
            <person name="Kuo A."/>
            <person name="Mondo S."/>
            <person name="Pangilinan J."/>
            <person name="Riley R."/>
            <person name="Labutti K."/>
            <person name="Andreopoulos B."/>
            <person name="Lipzen A."/>
            <person name="Chen C."/>
            <person name="Yanf M."/>
            <person name="Daum C."/>
            <person name="Ng V."/>
            <person name="Clum A."/>
            <person name="Ohm R."/>
            <person name="Martin F."/>
            <person name="Silar P."/>
            <person name="Natvig D."/>
            <person name="Lalanne C."/>
            <person name="Gautier V."/>
            <person name="Ament-Velasquez S.L."/>
            <person name="Kruys A."/>
            <person name="Hutchinson M.I."/>
            <person name="Powell A.J."/>
            <person name="Barry K."/>
            <person name="Miller A.N."/>
            <person name="Grigoriev I.V."/>
            <person name="Debuchy R."/>
            <person name="Gladieux P."/>
            <person name="Thoren M.H."/>
            <person name="Johannesson H."/>
        </authorList>
    </citation>
    <scope>NUCLEOTIDE SEQUENCE</scope>
    <source>
        <strain evidence="1">CBS 123565</strain>
    </source>
</reference>
<accession>A0AAN6UKN2</accession>
<proteinExistence type="predicted"/>
<keyword evidence="2" id="KW-1185">Reference proteome</keyword>
<reference evidence="1" key="1">
    <citation type="journal article" date="2023" name="Mol. Phylogenet. Evol.">
        <title>Genome-scale phylogeny and comparative genomics of the fungal order Sordariales.</title>
        <authorList>
            <person name="Hensen N."/>
            <person name="Bonometti L."/>
            <person name="Westerberg I."/>
            <person name="Brannstrom I.O."/>
            <person name="Guillou S."/>
            <person name="Cros-Aarteil S."/>
            <person name="Calhoun S."/>
            <person name="Haridas S."/>
            <person name="Kuo A."/>
            <person name="Mondo S."/>
            <person name="Pangilinan J."/>
            <person name="Riley R."/>
            <person name="LaButti K."/>
            <person name="Andreopoulos B."/>
            <person name="Lipzen A."/>
            <person name="Chen C."/>
            <person name="Yan M."/>
            <person name="Daum C."/>
            <person name="Ng V."/>
            <person name="Clum A."/>
            <person name="Steindorff A."/>
            <person name="Ohm R.A."/>
            <person name="Martin F."/>
            <person name="Silar P."/>
            <person name="Natvig D.O."/>
            <person name="Lalanne C."/>
            <person name="Gautier V."/>
            <person name="Ament-Velasquez S.L."/>
            <person name="Kruys A."/>
            <person name="Hutchinson M.I."/>
            <person name="Powell A.J."/>
            <person name="Barry K."/>
            <person name="Miller A.N."/>
            <person name="Grigoriev I.V."/>
            <person name="Debuchy R."/>
            <person name="Gladieux P."/>
            <person name="Hiltunen Thoren M."/>
            <person name="Johannesson H."/>
        </authorList>
    </citation>
    <scope>NUCLEOTIDE SEQUENCE</scope>
    <source>
        <strain evidence="1">CBS 123565</strain>
    </source>
</reference>
<dbReference type="AlphaFoldDB" id="A0AAN6UKN2"/>
<comment type="caution">
    <text evidence="1">The sequence shown here is derived from an EMBL/GenBank/DDBJ whole genome shotgun (WGS) entry which is preliminary data.</text>
</comment>
<dbReference type="EMBL" id="MU853407">
    <property type="protein sequence ID" value="KAK4134777.1"/>
    <property type="molecule type" value="Genomic_DNA"/>
</dbReference>
<sequence>MSKVLTAPRRPLLLLPSLWGGWPRVGGLIGQNGLSIRAPVDQRRGCCLYAVIPILMPDTTPSQPSHQLTWESKLPGVRIPTVSFALGIRIAVVFTHAHSKYITTTGQLASASSTSYHFFYLAVDLAGATYLHLDPSLQEANAEWKSATRRHGDLHRSAAVSGCVQSAIFPLAPS</sequence>
<organism evidence="1 2">
    <name type="scientific">Trichocladium antarcticum</name>
    <dbReference type="NCBI Taxonomy" id="1450529"/>
    <lineage>
        <taxon>Eukaryota</taxon>
        <taxon>Fungi</taxon>
        <taxon>Dikarya</taxon>
        <taxon>Ascomycota</taxon>
        <taxon>Pezizomycotina</taxon>
        <taxon>Sordariomycetes</taxon>
        <taxon>Sordariomycetidae</taxon>
        <taxon>Sordariales</taxon>
        <taxon>Chaetomiaceae</taxon>
        <taxon>Trichocladium</taxon>
    </lineage>
</organism>
<name>A0AAN6UKN2_9PEZI</name>
<evidence type="ECO:0000313" key="2">
    <source>
        <dbReference type="Proteomes" id="UP001304895"/>
    </source>
</evidence>